<dbReference type="EMBL" id="FNDJ01000016">
    <property type="protein sequence ID" value="SDK53880.1"/>
    <property type="molecule type" value="Genomic_DNA"/>
</dbReference>
<organism evidence="5 6">
    <name type="scientific">Nonomuraea jiangxiensis</name>
    <dbReference type="NCBI Taxonomy" id="633440"/>
    <lineage>
        <taxon>Bacteria</taxon>
        <taxon>Bacillati</taxon>
        <taxon>Actinomycetota</taxon>
        <taxon>Actinomycetes</taxon>
        <taxon>Streptosporangiales</taxon>
        <taxon>Streptosporangiaceae</taxon>
        <taxon>Nonomuraea</taxon>
    </lineage>
</organism>
<feature type="region of interest" description="Disordered" evidence="2">
    <location>
        <begin position="434"/>
        <end position="498"/>
    </location>
</feature>
<evidence type="ECO:0000259" key="3">
    <source>
        <dbReference type="Pfam" id="PF00675"/>
    </source>
</evidence>
<dbReference type="PANTHER" id="PTHR11851:SF49">
    <property type="entry name" value="MITOCHONDRIAL-PROCESSING PEPTIDASE SUBUNIT ALPHA"/>
    <property type="match status" value="1"/>
</dbReference>
<comment type="similarity">
    <text evidence="1">Belongs to the peptidase M16 family.</text>
</comment>
<dbReference type="Proteomes" id="UP000199202">
    <property type="component" value="Unassembled WGS sequence"/>
</dbReference>
<dbReference type="InterPro" id="IPR011249">
    <property type="entry name" value="Metalloenz_LuxS/M16"/>
</dbReference>
<dbReference type="Gene3D" id="3.30.830.10">
    <property type="entry name" value="Metalloenzyme, LuxS/M16 peptidase-like"/>
    <property type="match status" value="4"/>
</dbReference>
<feature type="domain" description="Peptidase M16 C-terminal" evidence="4">
    <location>
        <begin position="665"/>
        <end position="835"/>
    </location>
</feature>
<dbReference type="PANTHER" id="PTHR11851">
    <property type="entry name" value="METALLOPROTEASE"/>
    <property type="match status" value="1"/>
</dbReference>
<evidence type="ECO:0000313" key="6">
    <source>
        <dbReference type="Proteomes" id="UP000199202"/>
    </source>
</evidence>
<dbReference type="Pfam" id="PF00675">
    <property type="entry name" value="Peptidase_M16"/>
    <property type="match status" value="1"/>
</dbReference>
<dbReference type="Pfam" id="PF05193">
    <property type="entry name" value="Peptidase_M16_C"/>
    <property type="match status" value="2"/>
</dbReference>
<dbReference type="InterPro" id="IPR050361">
    <property type="entry name" value="MPP/UQCRC_Complex"/>
</dbReference>
<reference evidence="5 6" key="1">
    <citation type="submission" date="2016-10" db="EMBL/GenBank/DDBJ databases">
        <authorList>
            <person name="de Groot N.N."/>
        </authorList>
    </citation>
    <scope>NUCLEOTIDE SEQUENCE [LARGE SCALE GENOMIC DNA]</scope>
    <source>
        <strain evidence="5 6">CGMCC 4.6533</strain>
    </source>
</reference>
<dbReference type="GO" id="GO:0046872">
    <property type="term" value="F:metal ion binding"/>
    <property type="evidence" value="ECO:0007669"/>
    <property type="project" value="InterPro"/>
</dbReference>
<evidence type="ECO:0000259" key="4">
    <source>
        <dbReference type="Pfam" id="PF05193"/>
    </source>
</evidence>
<protein>
    <submittedName>
        <fullName evidence="5">Predicted Zn-dependent peptidase</fullName>
    </submittedName>
</protein>
<dbReference type="RefSeq" id="WP_090940386.1">
    <property type="nucleotide sequence ID" value="NZ_FNDJ01000016.1"/>
</dbReference>
<sequence>MPTRPITLPEIGRSTLPNGLRLVLAPDPCAPTVGISLHYGVGFRSEPEGRTGFAHLFEHLMFEGSRNVAPGLHGRLVQAAGGTFNGSTGPDATNFYQTVPSSALERVLFLEADRLRGPRLTEGALAKQLAVVKDEIRRNVLSKPYGRFPWPLVSQTLYEGFADTHDGYGDFHDLDQATTADCADFFETYYHPANCVLAISGAIDPHLTTDLVARHFATIEPRHTTAPGPASARAEVGAGTAAEFRATHLDPHAPGPALAIGHRLPDPDADLDGYLAHMVLSALLTDGVTSRLQRALAAADLGAVTVRSNCGLMGGPLRARDPDTFTITAFHPQRGDADRVVATIDAELARLASPGIPHEELSGAAARAAAAWSRAHAQPGDRARAYGRLEILFAAANLADDLPGLLRQVTHEQISAAARRCQEQPRALVHVLPAPPATRATPSRTRTAAHTPARTRKAAHPSASTPMGTTTPVPVPPAAPTPAAAPGTPAPPGLPALGKLPPVRTPALADLLLGSGLRVVAVRSPAVPLVSVRLRIGLPPTADPGAAAVLGAMLLRESRCREAALLERTGWTIVPLADTGQLTLTGNGPAQGLGLVLRTLAGALATADGYDAADVRTTRTLIAHQIGALSAHPAGVARNALRRLRGLGPEYASAAAVSQVSPLGLEAFHATALSPAAASLVMVGDLVPEAAAQAAEALGDWGPVTAAPAHPMTPGEPAGPAWELIDHPGGSQVQVRFHAPCPDPGDPTFPAAEIANMAFGGYSSSRLSTALRDIHRYTYSARSVIEPERTGAGLSVSFDVRREAADEAVEEFHRVVHGVTADPYGPDEIDAARQYLIGRRLAGTGGQDDLAAAITGRIELGLPIEEIFGYGRRLSAVPDDDVLAVCRTVIVPRAFAGVAVGDFSKQGKQLVST</sequence>
<feature type="domain" description="Peptidase M16 C-terminal" evidence="4">
    <location>
        <begin position="178"/>
        <end position="364"/>
    </location>
</feature>
<evidence type="ECO:0000256" key="2">
    <source>
        <dbReference type="SAM" id="MobiDB-lite"/>
    </source>
</evidence>
<keyword evidence="6" id="KW-1185">Reference proteome</keyword>
<dbReference type="AlphaFoldDB" id="A0A1G9CQB7"/>
<dbReference type="InterPro" id="IPR011765">
    <property type="entry name" value="Pept_M16_N"/>
</dbReference>
<dbReference type="OrthoDB" id="9811314at2"/>
<dbReference type="STRING" id="633440.SAMN05421869_116233"/>
<evidence type="ECO:0000256" key="1">
    <source>
        <dbReference type="ARBA" id="ARBA00007261"/>
    </source>
</evidence>
<feature type="domain" description="Peptidase M16 N-terminal" evidence="3">
    <location>
        <begin position="23"/>
        <end position="137"/>
    </location>
</feature>
<dbReference type="InterPro" id="IPR007863">
    <property type="entry name" value="Peptidase_M16_C"/>
</dbReference>
<feature type="compositionally biased region" description="Low complexity" evidence="2">
    <location>
        <begin position="437"/>
        <end position="452"/>
    </location>
</feature>
<name>A0A1G9CQB7_9ACTN</name>
<evidence type="ECO:0000313" key="5">
    <source>
        <dbReference type="EMBL" id="SDK53880.1"/>
    </source>
</evidence>
<accession>A0A1G9CQB7</accession>
<proteinExistence type="inferred from homology"/>
<dbReference type="SUPFAM" id="SSF63411">
    <property type="entry name" value="LuxS/MPP-like metallohydrolase"/>
    <property type="match status" value="4"/>
</dbReference>
<gene>
    <name evidence="5" type="ORF">SAMN05421869_116233</name>
</gene>